<evidence type="ECO:0000259" key="7">
    <source>
        <dbReference type="SMART" id="SM01370"/>
    </source>
</evidence>
<reference evidence="8" key="1">
    <citation type="submission" date="2013-11" db="EMBL/GenBank/DDBJ databases">
        <title>Genome sequence of the fusiform rust pathogen reveals effectors for host alternation and coevolution with pine.</title>
        <authorList>
            <consortium name="DOE Joint Genome Institute"/>
            <person name="Smith K."/>
            <person name="Pendleton A."/>
            <person name="Kubisiak T."/>
            <person name="Anderson C."/>
            <person name="Salamov A."/>
            <person name="Aerts A."/>
            <person name="Riley R."/>
            <person name="Clum A."/>
            <person name="Lindquist E."/>
            <person name="Ence D."/>
            <person name="Campbell M."/>
            <person name="Kronenberg Z."/>
            <person name="Feau N."/>
            <person name="Dhillon B."/>
            <person name="Hamelin R."/>
            <person name="Burleigh J."/>
            <person name="Smith J."/>
            <person name="Yandell M."/>
            <person name="Nelson C."/>
            <person name="Grigoriev I."/>
            <person name="Davis J."/>
        </authorList>
    </citation>
    <scope>NUCLEOTIDE SEQUENCE</scope>
    <source>
        <strain evidence="8">G11</strain>
    </source>
</reference>
<dbReference type="Pfam" id="PF04658">
    <property type="entry name" value="TAFII55_N"/>
    <property type="match status" value="1"/>
</dbReference>
<accession>A0A9P6NRU0</accession>
<dbReference type="CDD" id="cd08047">
    <property type="entry name" value="TAF7"/>
    <property type="match status" value="1"/>
</dbReference>
<evidence type="ECO:0000313" key="8">
    <source>
        <dbReference type="EMBL" id="KAG0152220.1"/>
    </source>
</evidence>
<evidence type="ECO:0000256" key="2">
    <source>
        <dbReference type="ARBA" id="ARBA00009368"/>
    </source>
</evidence>
<feature type="compositionally biased region" description="Polar residues" evidence="6">
    <location>
        <begin position="31"/>
        <end position="46"/>
    </location>
</feature>
<feature type="compositionally biased region" description="Basic and acidic residues" evidence="6">
    <location>
        <begin position="19"/>
        <end position="28"/>
    </location>
</feature>
<feature type="compositionally biased region" description="Basic and acidic residues" evidence="6">
    <location>
        <begin position="563"/>
        <end position="576"/>
    </location>
</feature>
<evidence type="ECO:0000256" key="5">
    <source>
        <dbReference type="ARBA" id="ARBA00023242"/>
    </source>
</evidence>
<keyword evidence="4" id="KW-0804">Transcription</keyword>
<comment type="subcellular location">
    <subcellularLocation>
        <location evidence="1">Nucleus</location>
    </subcellularLocation>
</comment>
<dbReference type="InterPro" id="IPR037817">
    <property type="entry name" value="TAF7"/>
</dbReference>
<dbReference type="AlphaFoldDB" id="A0A9P6NRU0"/>
<feature type="compositionally biased region" description="Acidic residues" evidence="6">
    <location>
        <begin position="361"/>
        <end position="375"/>
    </location>
</feature>
<keyword evidence="3" id="KW-0805">Transcription regulation</keyword>
<evidence type="ECO:0000256" key="6">
    <source>
        <dbReference type="SAM" id="MobiDB-lite"/>
    </source>
</evidence>
<dbReference type="PANTHER" id="PTHR12228:SF0">
    <property type="entry name" value="TATA-BOX BINDING PROTEIN ASSOCIATED FACTOR 7"/>
    <property type="match status" value="1"/>
</dbReference>
<dbReference type="SMART" id="SM01370">
    <property type="entry name" value="TAFII55_N"/>
    <property type="match status" value="1"/>
</dbReference>
<feature type="compositionally biased region" description="Basic and acidic residues" evidence="6">
    <location>
        <begin position="507"/>
        <end position="518"/>
    </location>
</feature>
<feature type="domain" description="TAFII55 protein conserved region" evidence="7">
    <location>
        <begin position="93"/>
        <end position="247"/>
    </location>
</feature>
<comment type="caution">
    <text evidence="8">The sequence shown here is derived from an EMBL/GenBank/DDBJ whole genome shotgun (WGS) entry which is preliminary data.</text>
</comment>
<evidence type="ECO:0000256" key="4">
    <source>
        <dbReference type="ARBA" id="ARBA00023163"/>
    </source>
</evidence>
<feature type="compositionally biased region" description="Basic and acidic residues" evidence="6">
    <location>
        <begin position="539"/>
        <end position="550"/>
    </location>
</feature>
<dbReference type="GO" id="GO:0005669">
    <property type="term" value="C:transcription factor TFIID complex"/>
    <property type="evidence" value="ECO:0007669"/>
    <property type="project" value="InterPro"/>
</dbReference>
<evidence type="ECO:0000256" key="1">
    <source>
        <dbReference type="ARBA" id="ARBA00004123"/>
    </source>
</evidence>
<dbReference type="EMBL" id="MU167209">
    <property type="protein sequence ID" value="KAG0152220.1"/>
    <property type="molecule type" value="Genomic_DNA"/>
</dbReference>
<feature type="region of interest" description="Disordered" evidence="6">
    <location>
        <begin position="260"/>
        <end position="444"/>
    </location>
</feature>
<organism evidence="8 9">
    <name type="scientific">Cronartium quercuum f. sp. fusiforme G11</name>
    <dbReference type="NCBI Taxonomy" id="708437"/>
    <lineage>
        <taxon>Eukaryota</taxon>
        <taxon>Fungi</taxon>
        <taxon>Dikarya</taxon>
        <taxon>Basidiomycota</taxon>
        <taxon>Pucciniomycotina</taxon>
        <taxon>Pucciniomycetes</taxon>
        <taxon>Pucciniales</taxon>
        <taxon>Coleosporiaceae</taxon>
        <taxon>Cronartium</taxon>
    </lineage>
</organism>
<dbReference type="Proteomes" id="UP000886653">
    <property type="component" value="Unassembled WGS sequence"/>
</dbReference>
<feature type="compositionally biased region" description="Acidic residues" evidence="6">
    <location>
        <begin position="519"/>
        <end position="528"/>
    </location>
</feature>
<comment type="similarity">
    <text evidence="2">Belongs to the TAF7 family.</text>
</comment>
<evidence type="ECO:0000256" key="3">
    <source>
        <dbReference type="ARBA" id="ARBA00023015"/>
    </source>
</evidence>
<feature type="region of interest" description="Disordered" evidence="6">
    <location>
        <begin position="1"/>
        <end position="73"/>
    </location>
</feature>
<keyword evidence="9" id="KW-1185">Reference proteome</keyword>
<dbReference type="GO" id="GO:0051123">
    <property type="term" value="P:RNA polymerase II preinitiation complex assembly"/>
    <property type="evidence" value="ECO:0007669"/>
    <property type="project" value="TreeGrafter"/>
</dbReference>
<dbReference type="OrthoDB" id="153872at2759"/>
<feature type="compositionally biased region" description="Acidic residues" evidence="6">
    <location>
        <begin position="399"/>
        <end position="434"/>
    </location>
</feature>
<name>A0A9P6NRU0_9BASI</name>
<evidence type="ECO:0000313" key="9">
    <source>
        <dbReference type="Proteomes" id="UP000886653"/>
    </source>
</evidence>
<dbReference type="InterPro" id="IPR006751">
    <property type="entry name" value="TAFII55_prot_cons_reg"/>
</dbReference>
<feature type="compositionally biased region" description="Polar residues" evidence="6">
    <location>
        <begin position="63"/>
        <end position="73"/>
    </location>
</feature>
<protein>
    <recommendedName>
        <fullName evidence="7">TAFII55 protein conserved region domain-containing protein</fullName>
    </recommendedName>
</protein>
<gene>
    <name evidence="8" type="ORF">CROQUDRAFT_650315</name>
</gene>
<dbReference type="PANTHER" id="PTHR12228">
    <property type="entry name" value="TRANSCRIPTION INITIATION FACTOR TFIID 55 KD SUBUNIT-RELATED"/>
    <property type="match status" value="1"/>
</dbReference>
<keyword evidence="5" id="KW-0539">Nucleus</keyword>
<sequence>MSDAASPIPSTSSRAHLGTTHDTHDGRRQTSRSNAQAHSRNDQPPTTGERKLGTKLKLKIASQEKTQSGSGISSYLQGFERELDSDPDEPIAFEEQFILKMPPGPDCEKLRGLVDGRKDIDCETENLFFKFKDSRRGVFNIGKRMYGMKLVDLPCIIESQKTFDNKHVFKVADICQMIQVEDGPINDESSVSQGNFNIEDFICPHGITPPLHHVRKRRFRKRLNKRTIETVERAVERLLEEDSRADQVIIDIVDNVRDLSDSEGDEYQPPSSATGVGGTLPSSKVVYNKARPSISSSKRSPSHQLPDHSNSITDLPPRSDAPTDSHMHTMAETPAAESIGGQTPAPDFDDFGEDRTVAGYDENDDEGSIDSDLAAEIEAGLMEGAAAEERAAAGLTGLEDGDEEDEDSEDLFGNGEDDDEDDEDDEDDDDEEESNQTVEDKQRVRLLQGELKDLEAAINRKKSEIAKAANVILRKRFEEALKKLTIELESKKTQLSTTQLNLENAAQERKNLQQRQDKGEEDEVDQEIPPDPTENYLDTDDHQDRPKEMDIIFEPSEDTGQSTHDRRHGDSERMTEGDDEPMLSVEQDIPTLPDSLDIDVMAT</sequence>
<dbReference type="GO" id="GO:0016251">
    <property type="term" value="F:RNA polymerase II general transcription initiation factor activity"/>
    <property type="evidence" value="ECO:0007669"/>
    <property type="project" value="TreeGrafter"/>
</dbReference>
<proteinExistence type="inferred from homology"/>
<feature type="compositionally biased region" description="Low complexity" evidence="6">
    <location>
        <begin position="376"/>
        <end position="385"/>
    </location>
</feature>
<feature type="region of interest" description="Disordered" evidence="6">
    <location>
        <begin position="507"/>
        <end position="603"/>
    </location>
</feature>